<accession>A0A4C1TR90</accession>
<evidence type="ECO:0000313" key="1">
    <source>
        <dbReference type="EMBL" id="GBP16505.1"/>
    </source>
</evidence>
<keyword evidence="2" id="KW-1185">Reference proteome</keyword>
<sequence length="210" mass="22942">MNGSSHSNVNIRTNFCPRLRPGGHRKNFSFFISIDHIDEHYPEVVPSFNFSSGSAFDSDSGPNLDSGSVQSIHNLPAATPTSFVMNKRSQFRLVKNPIISLSPCDIRASAGADYRSARAPPNNRAVFGGSSRRTVYDLPSAHAYGGDALSNLILNTFIEDDVHITVCCVNTYIAIHRVYRFPKCCLFPLTLAIPWAGSLSALDPPLLSTL</sequence>
<dbReference type="AlphaFoldDB" id="A0A4C1TR90"/>
<protein>
    <submittedName>
        <fullName evidence="1">Uncharacterized protein</fullName>
    </submittedName>
</protein>
<gene>
    <name evidence="1" type="ORF">EVAR_10074_1</name>
</gene>
<dbReference type="EMBL" id="BGZK01000079">
    <property type="protein sequence ID" value="GBP16505.1"/>
    <property type="molecule type" value="Genomic_DNA"/>
</dbReference>
<reference evidence="1 2" key="1">
    <citation type="journal article" date="2019" name="Commun. Biol.">
        <title>The bagworm genome reveals a unique fibroin gene that provides high tensile strength.</title>
        <authorList>
            <person name="Kono N."/>
            <person name="Nakamura H."/>
            <person name="Ohtoshi R."/>
            <person name="Tomita M."/>
            <person name="Numata K."/>
            <person name="Arakawa K."/>
        </authorList>
    </citation>
    <scope>NUCLEOTIDE SEQUENCE [LARGE SCALE GENOMIC DNA]</scope>
</reference>
<name>A0A4C1TR90_EUMVA</name>
<evidence type="ECO:0000313" key="2">
    <source>
        <dbReference type="Proteomes" id="UP000299102"/>
    </source>
</evidence>
<organism evidence="1 2">
    <name type="scientific">Eumeta variegata</name>
    <name type="common">Bagworm moth</name>
    <name type="synonym">Eumeta japonica</name>
    <dbReference type="NCBI Taxonomy" id="151549"/>
    <lineage>
        <taxon>Eukaryota</taxon>
        <taxon>Metazoa</taxon>
        <taxon>Ecdysozoa</taxon>
        <taxon>Arthropoda</taxon>
        <taxon>Hexapoda</taxon>
        <taxon>Insecta</taxon>
        <taxon>Pterygota</taxon>
        <taxon>Neoptera</taxon>
        <taxon>Endopterygota</taxon>
        <taxon>Lepidoptera</taxon>
        <taxon>Glossata</taxon>
        <taxon>Ditrysia</taxon>
        <taxon>Tineoidea</taxon>
        <taxon>Psychidae</taxon>
        <taxon>Oiketicinae</taxon>
        <taxon>Eumeta</taxon>
    </lineage>
</organism>
<comment type="caution">
    <text evidence="1">The sequence shown here is derived from an EMBL/GenBank/DDBJ whole genome shotgun (WGS) entry which is preliminary data.</text>
</comment>
<dbReference type="Proteomes" id="UP000299102">
    <property type="component" value="Unassembled WGS sequence"/>
</dbReference>
<proteinExistence type="predicted"/>